<dbReference type="InterPro" id="IPR056050">
    <property type="entry name" value="DUF7633"/>
</dbReference>
<dbReference type="EMBL" id="HBIX01003098">
    <property type="protein sequence ID" value="CAE0709644.1"/>
    <property type="molecule type" value="Transcribed_RNA"/>
</dbReference>
<gene>
    <name evidence="2" type="ORF">PAUS00366_LOCUS2364</name>
</gene>
<evidence type="ECO:0000259" key="1">
    <source>
        <dbReference type="Pfam" id="PF24636"/>
    </source>
</evidence>
<evidence type="ECO:0000313" key="2">
    <source>
        <dbReference type="EMBL" id="CAE0709644.1"/>
    </source>
</evidence>
<reference evidence="2" key="1">
    <citation type="submission" date="2021-01" db="EMBL/GenBank/DDBJ databases">
        <authorList>
            <person name="Corre E."/>
            <person name="Pelletier E."/>
            <person name="Niang G."/>
            <person name="Scheremetjew M."/>
            <person name="Finn R."/>
            <person name="Kale V."/>
            <person name="Holt S."/>
            <person name="Cochrane G."/>
            <person name="Meng A."/>
            <person name="Brown T."/>
            <person name="Cohen L."/>
        </authorList>
    </citation>
    <scope>NUCLEOTIDE SEQUENCE</scope>
    <source>
        <strain evidence="2">10249 10 AB</strain>
    </source>
</reference>
<organism evidence="2">
    <name type="scientific">Pseudo-nitzschia australis</name>
    <dbReference type="NCBI Taxonomy" id="44445"/>
    <lineage>
        <taxon>Eukaryota</taxon>
        <taxon>Sar</taxon>
        <taxon>Stramenopiles</taxon>
        <taxon>Ochrophyta</taxon>
        <taxon>Bacillariophyta</taxon>
        <taxon>Bacillariophyceae</taxon>
        <taxon>Bacillariophycidae</taxon>
        <taxon>Bacillariales</taxon>
        <taxon>Bacillariaceae</taxon>
        <taxon>Pseudo-nitzschia</taxon>
    </lineage>
</organism>
<feature type="domain" description="DUF7633" evidence="1">
    <location>
        <begin position="325"/>
        <end position="462"/>
    </location>
</feature>
<sequence>MMFSPSISTTILAAAGAAVFYTDVHCVNAGSLFSEYYMKGGVLSSSAQSSKLSWSSSVRWIDHKSFPSLNDTVWIQNGKGEDGSGGSTDVYISIDDVDAAVNTMVLSTSETGYSHVQMDVLQDKKLTVYKDFVVGDGGESTLAVVYVGKSATVSVGGNLVVGSNVASTATIQTSSSSSGSGNGALILSGNASALKVGGVLNIGGSTGTANCGLGTIDMSWAATTTISANDLQICNDQSRLIMAKGNTLQLQTDRRDQIQQMISQELIVVSSNGQGKNEISVKYLDGITTLSVVDSTSDGVGDQPAVGCPGDVELSEQLGSSVTATSDPILDAVQIVQQNKTSVTVNLKQLWSSGSTTIDSIYYAFRAASDGSLKGWSGDLKCYQETSVPFSSAESIDTIDIACNVLHPIATLEVCLVDSTDHGILHPLTTTDIPSIIPKCCHRDPALATGQKQSGVCYNLDINCAPPTAERCAQKTTEQSEEEMQRRRATIASRHLRKRTNAIVV</sequence>
<proteinExistence type="predicted"/>
<accession>A0A7S4EFT8</accession>
<name>A0A7S4EFT8_9STRA</name>
<dbReference type="Pfam" id="PF24636">
    <property type="entry name" value="DUF7633"/>
    <property type="match status" value="1"/>
</dbReference>
<protein>
    <recommendedName>
        <fullName evidence="1">DUF7633 domain-containing protein</fullName>
    </recommendedName>
</protein>
<dbReference type="AlphaFoldDB" id="A0A7S4EFT8"/>